<dbReference type="Pfam" id="PF13229">
    <property type="entry name" value="Beta_helix"/>
    <property type="match status" value="2"/>
</dbReference>
<dbReference type="InterPro" id="IPR050773">
    <property type="entry name" value="CbxX/CfxQ_RuBisCO_ESX"/>
</dbReference>
<dbReference type="InterPro" id="IPR012332">
    <property type="entry name" value="Autotransporter_pectin_lyase_C"/>
</dbReference>
<dbReference type="SUPFAM" id="SSF52540">
    <property type="entry name" value="P-loop containing nucleoside triphosphate hydrolases"/>
    <property type="match status" value="1"/>
</dbReference>
<accession>A0ABN1T887</accession>
<sequence length="922" mass="94323">MSGRLLRVSPRGWGAHHTIGAAVRAAEAGAVVSVQPGTYTENVVLEREITLVAEKGPGTVELVAPRGTALTVLADGEVRGLTVRGGDPDRPALAVTAARVLLARCAIVGGRLLVSGDAAPTVRDCEVRESGAVGIQLAGDSRAVLENTEVGETDAVAVLVEQGADPVVRALGVAAAGGDALLLRGAARGAFTDCALSAAGPIVRIEGEARPVLRGCRLTDGGAQGVLASEQAGTDQAGGARGAAAPTEQAPDAGGGPAQGAAGDGVLLIDCEISRVVGTGVQLTDGAALSLRDCRIAGTGRAGLLAGGEAVLRLIDTAVRDTADRALAATGAARVELRRTTLQRCAANGVFASGESSVELTGCTVADTGFTAVHLAGAARARIEDCTVRGTPQHGLRVTEGALLDLLDSSVEGAALSGIAVEGGDLTARRCTVTGCGTGIALSGPHRPLVEDCVIEGSAEAGLRVGEESGALVVDTRISRTGSAGVLIGERATPWIGDCEIRDTEGSGVVVRSGAHPRLRALTVAGTAKNGLYLADGARGLITDCAVSATGYPALYVGAGATPRLSGCRIHDTDEDVKLAEGAAPHFENCRVENVKIDALPAEGRAAAGTAPVGRPGTPGVPGLPGLPGTSGVRTTGAGPGYGTAAGEEAEPVATLEDLLDELRALVGLEGVKHDVSTLVDVMQMVRRRTEAGLPPPPLSRHLVFAGNSGTGKTTVARLYGRILAALGLLSRGHLVETDRGDLVGEYIGHTAPKTTAVFRRALGGVLFIDEAYALVPAGQGSDFGLEAIATLVKLMEDHRDDVVVIVAGYPEEMARFVDANPGLASRFARTLVFDDYAADELVSIVRGNAHRHRYELTGPTGEALAGYFATVGRDERFGNGRTARQLFQRMTERHARRVAELAEPTTEDLLTLLPQDVPLVE</sequence>
<feature type="domain" description="AAA+ ATPase" evidence="5">
    <location>
        <begin position="699"/>
        <end position="838"/>
    </location>
</feature>
<dbReference type="CDD" id="cd00009">
    <property type="entry name" value="AAA"/>
    <property type="match status" value="1"/>
</dbReference>
<organism evidence="6 7">
    <name type="scientific">Kitasatospora nipponensis</name>
    <dbReference type="NCBI Taxonomy" id="258049"/>
    <lineage>
        <taxon>Bacteria</taxon>
        <taxon>Bacillati</taxon>
        <taxon>Actinomycetota</taxon>
        <taxon>Actinomycetes</taxon>
        <taxon>Kitasatosporales</taxon>
        <taxon>Streptomycetaceae</taxon>
        <taxon>Kitasatospora</taxon>
    </lineage>
</organism>
<dbReference type="Proteomes" id="UP001500037">
    <property type="component" value="Unassembled WGS sequence"/>
</dbReference>
<reference evidence="6 7" key="1">
    <citation type="journal article" date="2019" name="Int. J. Syst. Evol. Microbiol.">
        <title>The Global Catalogue of Microorganisms (GCM) 10K type strain sequencing project: providing services to taxonomists for standard genome sequencing and annotation.</title>
        <authorList>
            <consortium name="The Broad Institute Genomics Platform"/>
            <consortium name="The Broad Institute Genome Sequencing Center for Infectious Disease"/>
            <person name="Wu L."/>
            <person name="Ma J."/>
        </authorList>
    </citation>
    <scope>NUCLEOTIDE SEQUENCE [LARGE SCALE GENOMIC DNA]</scope>
    <source>
        <strain evidence="6 7">JCM 13004</strain>
    </source>
</reference>
<dbReference type="InterPro" id="IPR027417">
    <property type="entry name" value="P-loop_NTPase"/>
</dbReference>
<evidence type="ECO:0000313" key="6">
    <source>
        <dbReference type="EMBL" id="GAA1069357.1"/>
    </source>
</evidence>
<dbReference type="PANTHER" id="PTHR43392">
    <property type="entry name" value="AAA-TYPE ATPASE FAMILY PROTEIN / ANKYRIN REPEAT FAMILY PROTEIN"/>
    <property type="match status" value="1"/>
</dbReference>
<evidence type="ECO:0000259" key="5">
    <source>
        <dbReference type="SMART" id="SM00382"/>
    </source>
</evidence>
<dbReference type="InterPro" id="IPR006626">
    <property type="entry name" value="PbH1"/>
</dbReference>
<name>A0ABN1T887_9ACTN</name>
<feature type="compositionally biased region" description="Low complexity" evidence="4">
    <location>
        <begin position="607"/>
        <end position="618"/>
    </location>
</feature>
<feature type="region of interest" description="Disordered" evidence="4">
    <location>
        <begin position="607"/>
        <end position="646"/>
    </location>
</feature>
<keyword evidence="2" id="KW-0547">Nucleotide-binding</keyword>
<dbReference type="Gene3D" id="1.10.8.60">
    <property type="match status" value="1"/>
</dbReference>
<dbReference type="Gene3D" id="2.160.20.10">
    <property type="entry name" value="Single-stranded right-handed beta-helix, Pectin lyase-like"/>
    <property type="match status" value="2"/>
</dbReference>
<gene>
    <name evidence="6" type="ORF">GCM10009665_76680</name>
</gene>
<dbReference type="Pfam" id="PF17866">
    <property type="entry name" value="AAA_lid_6"/>
    <property type="match status" value="1"/>
</dbReference>
<dbReference type="Pfam" id="PF00004">
    <property type="entry name" value="AAA"/>
    <property type="match status" value="1"/>
</dbReference>
<feature type="region of interest" description="Disordered" evidence="4">
    <location>
        <begin position="231"/>
        <end position="258"/>
    </location>
</feature>
<comment type="similarity">
    <text evidence="1">Belongs to the CbxX/CfxQ family.</text>
</comment>
<dbReference type="InterPro" id="IPR011050">
    <property type="entry name" value="Pectin_lyase_fold/virulence"/>
</dbReference>
<proteinExistence type="inferred from homology"/>
<evidence type="ECO:0000313" key="7">
    <source>
        <dbReference type="Proteomes" id="UP001500037"/>
    </source>
</evidence>
<protein>
    <submittedName>
        <fullName evidence="6">Right-handed parallel beta-helix repeat-containing protein</fullName>
    </submittedName>
</protein>
<dbReference type="InterPro" id="IPR041627">
    <property type="entry name" value="AAA_lid_6"/>
</dbReference>
<keyword evidence="3" id="KW-0067">ATP-binding</keyword>
<keyword evidence="7" id="KW-1185">Reference proteome</keyword>
<dbReference type="InterPro" id="IPR003959">
    <property type="entry name" value="ATPase_AAA_core"/>
</dbReference>
<dbReference type="InterPro" id="IPR012334">
    <property type="entry name" value="Pectin_lyas_fold"/>
</dbReference>
<evidence type="ECO:0000256" key="1">
    <source>
        <dbReference type="ARBA" id="ARBA00010378"/>
    </source>
</evidence>
<dbReference type="SMART" id="SM00710">
    <property type="entry name" value="PbH1"/>
    <property type="match status" value="14"/>
</dbReference>
<dbReference type="RefSeq" id="WP_344446927.1">
    <property type="nucleotide sequence ID" value="NZ_BAAALF010000327.1"/>
</dbReference>
<dbReference type="PRINTS" id="PR00819">
    <property type="entry name" value="CBXCFQXSUPER"/>
</dbReference>
<dbReference type="InterPro" id="IPR000641">
    <property type="entry name" value="CbxX/CfxQ"/>
</dbReference>
<dbReference type="SUPFAM" id="SSF51126">
    <property type="entry name" value="Pectin lyase-like"/>
    <property type="match status" value="4"/>
</dbReference>
<evidence type="ECO:0000256" key="2">
    <source>
        <dbReference type="ARBA" id="ARBA00022741"/>
    </source>
</evidence>
<dbReference type="Gene3D" id="3.40.50.300">
    <property type="entry name" value="P-loop containing nucleotide triphosphate hydrolases"/>
    <property type="match status" value="1"/>
</dbReference>
<dbReference type="InterPro" id="IPR039448">
    <property type="entry name" value="Beta_helix"/>
</dbReference>
<dbReference type="InterPro" id="IPR003593">
    <property type="entry name" value="AAA+_ATPase"/>
</dbReference>
<evidence type="ECO:0000256" key="4">
    <source>
        <dbReference type="SAM" id="MobiDB-lite"/>
    </source>
</evidence>
<dbReference type="SMART" id="SM00382">
    <property type="entry name" value="AAA"/>
    <property type="match status" value="1"/>
</dbReference>
<dbReference type="Gene3D" id="2.160.20.20">
    <property type="match status" value="1"/>
</dbReference>
<comment type="caution">
    <text evidence="6">The sequence shown here is derived from an EMBL/GenBank/DDBJ whole genome shotgun (WGS) entry which is preliminary data.</text>
</comment>
<evidence type="ECO:0000256" key="3">
    <source>
        <dbReference type="ARBA" id="ARBA00022840"/>
    </source>
</evidence>
<dbReference type="PANTHER" id="PTHR43392:SF2">
    <property type="entry name" value="AAA-TYPE ATPASE FAMILY PROTEIN _ ANKYRIN REPEAT FAMILY PROTEIN"/>
    <property type="match status" value="1"/>
</dbReference>
<dbReference type="EMBL" id="BAAALF010000327">
    <property type="protein sequence ID" value="GAA1069357.1"/>
    <property type="molecule type" value="Genomic_DNA"/>
</dbReference>